<accession>A0A6A3VGT5</accession>
<evidence type="ECO:0000313" key="6">
    <source>
        <dbReference type="Proteomes" id="UP000433483"/>
    </source>
</evidence>
<evidence type="ECO:0000313" key="1">
    <source>
        <dbReference type="EMBL" id="KAE8917213.1"/>
    </source>
</evidence>
<organism evidence="4 7">
    <name type="scientific">Phytophthora fragariae</name>
    <dbReference type="NCBI Taxonomy" id="53985"/>
    <lineage>
        <taxon>Eukaryota</taxon>
        <taxon>Sar</taxon>
        <taxon>Stramenopiles</taxon>
        <taxon>Oomycota</taxon>
        <taxon>Peronosporomycetes</taxon>
        <taxon>Peronosporales</taxon>
        <taxon>Peronosporaceae</taxon>
        <taxon>Phytophthora</taxon>
    </lineage>
</organism>
<dbReference type="Proteomes" id="UP000433483">
    <property type="component" value="Unassembled WGS sequence"/>
</dbReference>
<dbReference type="EMBL" id="QXGF01007748">
    <property type="protein sequence ID" value="KAE8917213.1"/>
    <property type="molecule type" value="Genomic_DNA"/>
</dbReference>
<evidence type="ECO:0000313" key="3">
    <source>
        <dbReference type="EMBL" id="KAE9158233.1"/>
    </source>
</evidence>
<dbReference type="Proteomes" id="UP000440367">
    <property type="component" value="Unassembled WGS sequence"/>
</dbReference>
<dbReference type="AlphaFoldDB" id="A0A6A3VGT5"/>
<dbReference type="Proteomes" id="UP000429523">
    <property type="component" value="Unassembled WGS sequence"/>
</dbReference>
<dbReference type="Proteomes" id="UP000441208">
    <property type="component" value="Unassembled WGS sequence"/>
</dbReference>
<dbReference type="EMBL" id="QXGD01007607">
    <property type="protein sequence ID" value="KAE9160556.1"/>
    <property type="molecule type" value="Genomic_DNA"/>
</dbReference>
<name>A0A6A3VGT5_9STRA</name>
<reference evidence="5 6" key="1">
    <citation type="submission" date="2018-08" db="EMBL/GenBank/DDBJ databases">
        <title>Genomic investigation of the strawberry pathogen Phytophthora fragariae indicates pathogenicity is determined by transcriptional variation in three key races.</title>
        <authorList>
            <person name="Adams T.M."/>
            <person name="Armitage A.D."/>
            <person name="Sobczyk M.K."/>
            <person name="Bates H.J."/>
            <person name="Dunwell J.M."/>
            <person name="Nellist C.F."/>
            <person name="Harrison R.J."/>
        </authorList>
    </citation>
    <scope>NUCLEOTIDE SEQUENCE [LARGE SCALE GENOMIC DNA]</scope>
    <source>
        <strain evidence="4 7">BC-1</strain>
        <strain evidence="3 6">NOV-27</strain>
        <strain evidence="2 8">NOV-71</strain>
        <strain evidence="1 5">NOV-9</strain>
    </source>
</reference>
<dbReference type="OrthoDB" id="129600at2759"/>
<evidence type="ECO:0000313" key="5">
    <source>
        <dbReference type="Proteomes" id="UP000429523"/>
    </source>
</evidence>
<proteinExistence type="predicted"/>
<dbReference type="EMBL" id="QXFZ01007978">
    <property type="protein sequence ID" value="KAE9056243.1"/>
    <property type="molecule type" value="Genomic_DNA"/>
</dbReference>
<evidence type="ECO:0000313" key="8">
    <source>
        <dbReference type="Proteomes" id="UP000441208"/>
    </source>
</evidence>
<evidence type="ECO:0000313" key="4">
    <source>
        <dbReference type="EMBL" id="KAE9160556.1"/>
    </source>
</evidence>
<evidence type="ECO:0000313" key="7">
    <source>
        <dbReference type="Proteomes" id="UP000440367"/>
    </source>
</evidence>
<evidence type="ECO:0000313" key="2">
    <source>
        <dbReference type="EMBL" id="KAE9056243.1"/>
    </source>
</evidence>
<protein>
    <submittedName>
        <fullName evidence="4">Uncharacterized protein</fullName>
    </submittedName>
</protein>
<comment type="caution">
    <text evidence="4">The sequence shown here is derived from an EMBL/GenBank/DDBJ whole genome shotgun (WGS) entry which is preliminary data.</text>
</comment>
<sequence length="76" mass="8289">MESYFQAAVSRFLREQQISMPNLAARTLPNPGTRDVEMESAGSDDLERLQWEYDPDDLDLPATAPAAMATATVGAS</sequence>
<dbReference type="EMBL" id="QXGB01008138">
    <property type="protein sequence ID" value="KAE9158233.1"/>
    <property type="molecule type" value="Genomic_DNA"/>
</dbReference>
<gene>
    <name evidence="4" type="ORF">PF002_g32591</name>
    <name evidence="3" type="ORF">PF005_g32532</name>
    <name evidence="2" type="ORF">PF007_g32058</name>
    <name evidence="1" type="ORF">PF009_g32464</name>
</gene>
<keyword evidence="6" id="KW-1185">Reference proteome</keyword>